<comment type="caution">
    <text evidence="1">The sequence shown here is derived from an EMBL/GenBank/DDBJ whole genome shotgun (WGS) entry which is preliminary data.</text>
</comment>
<proteinExistence type="predicted"/>
<dbReference type="AlphaFoldDB" id="A0A4Q7KL63"/>
<protein>
    <recommendedName>
        <fullName evidence="3">WXG100 family type VII secretion target</fullName>
    </recommendedName>
</protein>
<organism evidence="1 2">
    <name type="scientific">Herbihabitans rhizosphaerae</name>
    <dbReference type="NCBI Taxonomy" id="1872711"/>
    <lineage>
        <taxon>Bacteria</taxon>
        <taxon>Bacillati</taxon>
        <taxon>Actinomycetota</taxon>
        <taxon>Actinomycetes</taxon>
        <taxon>Pseudonocardiales</taxon>
        <taxon>Pseudonocardiaceae</taxon>
        <taxon>Herbihabitans</taxon>
    </lineage>
</organism>
<gene>
    <name evidence="1" type="ORF">EV193_106212</name>
</gene>
<dbReference type="Gene3D" id="1.10.287.1060">
    <property type="entry name" value="ESAT-6-like"/>
    <property type="match status" value="1"/>
</dbReference>
<dbReference type="EMBL" id="SGWQ01000006">
    <property type="protein sequence ID" value="RZS36977.1"/>
    <property type="molecule type" value="Genomic_DNA"/>
</dbReference>
<evidence type="ECO:0008006" key="3">
    <source>
        <dbReference type="Google" id="ProtNLM"/>
    </source>
</evidence>
<evidence type="ECO:0000313" key="2">
    <source>
        <dbReference type="Proteomes" id="UP000294257"/>
    </source>
</evidence>
<dbReference type="Proteomes" id="UP000294257">
    <property type="component" value="Unassembled WGS sequence"/>
</dbReference>
<evidence type="ECO:0000313" key="1">
    <source>
        <dbReference type="EMBL" id="RZS36977.1"/>
    </source>
</evidence>
<keyword evidence="2" id="KW-1185">Reference proteome</keyword>
<name>A0A4Q7KL63_9PSEU</name>
<dbReference type="SUPFAM" id="SSF140453">
    <property type="entry name" value="EsxAB dimer-like"/>
    <property type="match status" value="1"/>
</dbReference>
<dbReference type="InterPro" id="IPR036689">
    <property type="entry name" value="ESAT-6-like_sf"/>
</dbReference>
<sequence>MPLNTFVDGDPEGARGLAAWLNTMRDSTHEAATVTNSASAASTDGWTGKAAEGFRDVIGRVRPKMDDLSVNYGGPRKRCSTTAPIWIPSSRG</sequence>
<reference evidence="1 2" key="1">
    <citation type="submission" date="2019-02" db="EMBL/GenBank/DDBJ databases">
        <title>Genomic Encyclopedia of Type Strains, Phase IV (KMG-IV): sequencing the most valuable type-strain genomes for metagenomic binning, comparative biology and taxonomic classification.</title>
        <authorList>
            <person name="Goeker M."/>
        </authorList>
    </citation>
    <scope>NUCLEOTIDE SEQUENCE [LARGE SCALE GENOMIC DNA]</scope>
    <source>
        <strain evidence="1 2">DSM 101727</strain>
    </source>
</reference>
<accession>A0A4Q7KL63</accession>